<reference evidence="4" key="1">
    <citation type="submission" date="2021-06" db="EMBL/GenBank/DDBJ databases">
        <title>Updating the genus Pseudomonas: Description of 43 new species and partition of the Pseudomonas putida group.</title>
        <authorList>
            <person name="Girard L."/>
            <person name="Lood C."/>
            <person name="Vandamme P."/>
            <person name="Rokni-Zadeh H."/>
            <person name="Van Noort V."/>
            <person name="Hofte M."/>
            <person name="Lavigne R."/>
            <person name="De Mot R."/>
        </authorList>
    </citation>
    <scope>NUCLEOTIDE SEQUENCE</scope>
    <source>
        <strain evidence="4">SWRI79</strain>
    </source>
</reference>
<keyword evidence="3" id="KW-1133">Transmembrane helix</keyword>
<gene>
    <name evidence="4" type="ORF">KVG95_25175</name>
</gene>
<protein>
    <submittedName>
        <fullName evidence="4">Uncharacterized protein</fullName>
    </submittedName>
</protein>
<feature type="compositionally biased region" description="Low complexity" evidence="2">
    <location>
        <begin position="319"/>
        <end position="333"/>
    </location>
</feature>
<feature type="coiled-coil region" evidence="1">
    <location>
        <begin position="185"/>
        <end position="234"/>
    </location>
</feature>
<feature type="region of interest" description="Disordered" evidence="2">
    <location>
        <begin position="316"/>
        <end position="341"/>
    </location>
</feature>
<proteinExistence type="predicted"/>
<dbReference type="EMBL" id="JAHSTV010000013">
    <property type="protein sequence ID" value="MBV4466611.1"/>
    <property type="molecule type" value="Genomic_DNA"/>
</dbReference>
<feature type="transmembrane region" description="Helical" evidence="3">
    <location>
        <begin position="279"/>
        <end position="301"/>
    </location>
</feature>
<evidence type="ECO:0000313" key="4">
    <source>
        <dbReference type="EMBL" id="MBV4466611.1"/>
    </source>
</evidence>
<keyword evidence="1" id="KW-0175">Coiled coil</keyword>
<evidence type="ECO:0000313" key="5">
    <source>
        <dbReference type="Proteomes" id="UP000886900"/>
    </source>
</evidence>
<keyword evidence="5" id="KW-1185">Reference proteome</keyword>
<evidence type="ECO:0000256" key="1">
    <source>
        <dbReference type="SAM" id="Coils"/>
    </source>
</evidence>
<name>A0ABS6Q1K9_9PSED</name>
<keyword evidence="3" id="KW-0472">Membrane</keyword>
<evidence type="ECO:0000256" key="2">
    <source>
        <dbReference type="SAM" id="MobiDB-lite"/>
    </source>
</evidence>
<comment type="caution">
    <text evidence="4">The sequence shown here is derived from an EMBL/GenBank/DDBJ whole genome shotgun (WGS) entry which is preliminary data.</text>
</comment>
<sequence length="458" mass="51232">MSNIDDEESFYSLRLGEKTVEFRELKGLEAWLDEEKSFWAWLTDNSLGHGPGELFRFVFLEPINRVTNIIKNSEGTSVTELGTKSSPYFDRNSSKAKLVSAIKNQHGEKVAYFALLYLLPQHNLLLQKYGNIKASMSDATQIYAKDLASHIVFSREDVSDLIIRSEEDSIRSQISFFEATVNDANQNLQDEVSKTKDMLSTVEIEYEARAALQKRQFEKRLKFYRDQAKALKNDAKSTFTDAKNDVIAAKSAFHDTADFKASVEYWGERKKSHRIAKNLWLVAVLASMLLTFFGLISYYSAGGATGLAKLLHTDNKTETSASSPSPTATATPTNKKEPSDNAIESNIKSVQSRLTPSNATIIADISGAFLLLTLMGLLIRICLNQFNSSAHYMNDAAERIVFTKTYLALLSENKLNADMDRKLALDSLFRSSNPSTASEIPFSNPIEMVVRSAEKKIT</sequence>
<feature type="transmembrane region" description="Helical" evidence="3">
    <location>
        <begin position="361"/>
        <end position="383"/>
    </location>
</feature>
<evidence type="ECO:0000256" key="3">
    <source>
        <dbReference type="SAM" id="Phobius"/>
    </source>
</evidence>
<keyword evidence="3" id="KW-0812">Transmembrane</keyword>
<organism evidence="4 5">
    <name type="scientific">Pseudomonas farris</name>
    <dbReference type="NCBI Taxonomy" id="2841207"/>
    <lineage>
        <taxon>Bacteria</taxon>
        <taxon>Pseudomonadati</taxon>
        <taxon>Pseudomonadota</taxon>
        <taxon>Gammaproteobacteria</taxon>
        <taxon>Pseudomonadales</taxon>
        <taxon>Pseudomonadaceae</taxon>
        <taxon>Pseudomonas</taxon>
    </lineage>
</organism>
<dbReference type="RefSeq" id="WP_217858321.1">
    <property type="nucleotide sequence ID" value="NZ_JAHSTV010000013.1"/>
</dbReference>
<dbReference type="Proteomes" id="UP000886900">
    <property type="component" value="Unassembled WGS sequence"/>
</dbReference>
<accession>A0ABS6Q1K9</accession>